<feature type="transmembrane region" description="Helical" evidence="1">
    <location>
        <begin position="107"/>
        <end position="129"/>
    </location>
</feature>
<dbReference type="Proteomes" id="UP000184196">
    <property type="component" value="Unassembled WGS sequence"/>
</dbReference>
<feature type="transmembrane region" description="Helical" evidence="1">
    <location>
        <begin position="136"/>
        <end position="157"/>
    </location>
</feature>
<accession>A0A1M4US69</accession>
<sequence>MAKPQAEMLKSHAPKEAVVKAPAVPKVEVAPEQLVYANVLLYGSWLGIALLLLTNVIYLTGLVRPYIEPSMLPQYWGMKASEFVQVAHIPTGWGWISMLGYSDFLNFIGMALLGALTIIGYLILLPAYLSKKDMPYTFIVLTEIVVLVLAASGILAVGGH</sequence>
<evidence type="ECO:0000256" key="1">
    <source>
        <dbReference type="SAM" id="Phobius"/>
    </source>
</evidence>
<keyword evidence="1" id="KW-0472">Membrane</keyword>
<dbReference type="RefSeq" id="WP_083543048.1">
    <property type="nucleotide sequence ID" value="NZ_FQUW01000007.1"/>
</dbReference>
<feature type="transmembrane region" description="Helical" evidence="1">
    <location>
        <begin position="39"/>
        <end position="63"/>
    </location>
</feature>
<gene>
    <name evidence="2" type="ORF">SAMN02745218_00556</name>
</gene>
<protein>
    <recommendedName>
        <fullName evidence="4">DUF1634 domain-containing protein</fullName>
    </recommendedName>
</protein>
<keyword evidence="3" id="KW-1185">Reference proteome</keyword>
<dbReference type="AlphaFoldDB" id="A0A1M4US69"/>
<evidence type="ECO:0000313" key="2">
    <source>
        <dbReference type="EMBL" id="SHE59556.1"/>
    </source>
</evidence>
<keyword evidence="1" id="KW-1133">Transmembrane helix</keyword>
<name>A0A1M4US69_9FIRM</name>
<dbReference type="EMBL" id="FQUW01000007">
    <property type="protein sequence ID" value="SHE59556.1"/>
    <property type="molecule type" value="Genomic_DNA"/>
</dbReference>
<evidence type="ECO:0000313" key="3">
    <source>
        <dbReference type="Proteomes" id="UP000184196"/>
    </source>
</evidence>
<proteinExistence type="predicted"/>
<organism evidence="2 3">
    <name type="scientific">Desulfofundulus australicus DSM 11792</name>
    <dbReference type="NCBI Taxonomy" id="1121425"/>
    <lineage>
        <taxon>Bacteria</taxon>
        <taxon>Bacillati</taxon>
        <taxon>Bacillota</taxon>
        <taxon>Clostridia</taxon>
        <taxon>Eubacteriales</taxon>
        <taxon>Peptococcaceae</taxon>
        <taxon>Desulfofundulus</taxon>
    </lineage>
</organism>
<dbReference type="OrthoDB" id="9791302at2"/>
<reference evidence="3" key="1">
    <citation type="submission" date="2016-11" db="EMBL/GenBank/DDBJ databases">
        <authorList>
            <person name="Varghese N."/>
            <person name="Submissions S."/>
        </authorList>
    </citation>
    <scope>NUCLEOTIDE SEQUENCE [LARGE SCALE GENOMIC DNA]</scope>
    <source>
        <strain evidence="3">DSM 11792</strain>
    </source>
</reference>
<keyword evidence="1" id="KW-0812">Transmembrane</keyword>
<evidence type="ECO:0008006" key="4">
    <source>
        <dbReference type="Google" id="ProtNLM"/>
    </source>
</evidence>